<dbReference type="SUPFAM" id="SSF109604">
    <property type="entry name" value="HD-domain/PDEase-like"/>
    <property type="match status" value="1"/>
</dbReference>
<dbReference type="Proteomes" id="UP001597497">
    <property type="component" value="Unassembled WGS sequence"/>
</dbReference>
<dbReference type="RefSeq" id="WP_379928511.1">
    <property type="nucleotide sequence ID" value="NZ_JBHUMM010000009.1"/>
</dbReference>
<gene>
    <name evidence="5" type="ORF">ACFSUC_05620</name>
</gene>
<dbReference type="CDD" id="cd00077">
    <property type="entry name" value="HDc"/>
    <property type="match status" value="1"/>
</dbReference>
<proteinExistence type="predicted"/>
<feature type="domain" description="Response regulatory" evidence="3">
    <location>
        <begin position="10"/>
        <end position="126"/>
    </location>
</feature>
<dbReference type="Pfam" id="PF13487">
    <property type="entry name" value="HD_5"/>
    <property type="match status" value="1"/>
</dbReference>
<sequence>MQEINMRHAKIMVVDDHESNVRLLCRILEHHGFPYVCATSDAREVMLLIELCQPDLVLLDLNMPYLNGFDLFEQIKGSDLKRISVLMMTSADDRDNKLKALELGFDDFIGKPFDQAELMLRIEHALKIKLMSDQLQTANEQLERLVQEQKQHAENAQIEILDRLGLVASMYDDNTGMHIKRMSLYAEELGKAAGLDPQQCRLLRYASTLHDIGKVGIPHHILMKPSKLNEAEWQTMKWHTKLGAYLLSNSSSKVIQLAETIALTHHEKWNGSGYPLGLKRYEIPLYGRITAICDMFDALVSDRPYKQAWEVDDAFEEIEAQSEIAFDPELVQLFVHIKPQIVAIKKQFDQMPPLSAFTRSSIISSNYDQQEDSIC</sequence>
<dbReference type="InterPro" id="IPR011006">
    <property type="entry name" value="CheY-like_superfamily"/>
</dbReference>
<name>A0ABW5R908_9BACL</name>
<keyword evidence="1" id="KW-0597">Phosphoprotein</keyword>
<evidence type="ECO:0000256" key="2">
    <source>
        <dbReference type="SAM" id="Coils"/>
    </source>
</evidence>
<dbReference type="PANTHER" id="PTHR45228:SF1">
    <property type="entry name" value="CYCLIC DI-GMP PHOSPHODIESTERASE TM_0186"/>
    <property type="match status" value="1"/>
</dbReference>
<dbReference type="InterPro" id="IPR001789">
    <property type="entry name" value="Sig_transdc_resp-reg_receiver"/>
</dbReference>
<dbReference type="Gene3D" id="1.10.3210.10">
    <property type="entry name" value="Hypothetical protein af1432"/>
    <property type="match status" value="1"/>
</dbReference>
<feature type="coiled-coil region" evidence="2">
    <location>
        <begin position="128"/>
        <end position="159"/>
    </location>
</feature>
<accession>A0ABW5R908</accession>
<evidence type="ECO:0000313" key="6">
    <source>
        <dbReference type="Proteomes" id="UP001597497"/>
    </source>
</evidence>
<evidence type="ECO:0000313" key="5">
    <source>
        <dbReference type="EMBL" id="MFD2671079.1"/>
    </source>
</evidence>
<evidence type="ECO:0000259" key="3">
    <source>
        <dbReference type="PROSITE" id="PS50110"/>
    </source>
</evidence>
<reference evidence="6" key="1">
    <citation type="journal article" date="2019" name="Int. J. Syst. Evol. Microbiol.">
        <title>The Global Catalogue of Microorganisms (GCM) 10K type strain sequencing project: providing services to taxonomists for standard genome sequencing and annotation.</title>
        <authorList>
            <consortium name="The Broad Institute Genomics Platform"/>
            <consortium name="The Broad Institute Genome Sequencing Center for Infectious Disease"/>
            <person name="Wu L."/>
            <person name="Ma J."/>
        </authorList>
    </citation>
    <scope>NUCLEOTIDE SEQUENCE [LARGE SCALE GENOMIC DNA]</scope>
    <source>
        <strain evidence="6">KCTC 33676</strain>
    </source>
</reference>
<keyword evidence="6" id="KW-1185">Reference proteome</keyword>
<dbReference type="InterPro" id="IPR037522">
    <property type="entry name" value="HD_GYP_dom"/>
</dbReference>
<organism evidence="5 6">
    <name type="scientific">Marinicrinis sediminis</name>
    <dbReference type="NCBI Taxonomy" id="1652465"/>
    <lineage>
        <taxon>Bacteria</taxon>
        <taxon>Bacillati</taxon>
        <taxon>Bacillota</taxon>
        <taxon>Bacilli</taxon>
        <taxon>Bacillales</taxon>
        <taxon>Paenibacillaceae</taxon>
    </lineage>
</organism>
<dbReference type="SMART" id="SM00471">
    <property type="entry name" value="HDc"/>
    <property type="match status" value="1"/>
</dbReference>
<dbReference type="PANTHER" id="PTHR45228">
    <property type="entry name" value="CYCLIC DI-GMP PHOSPHODIESTERASE TM_0186-RELATED"/>
    <property type="match status" value="1"/>
</dbReference>
<dbReference type="PROSITE" id="PS50110">
    <property type="entry name" value="RESPONSE_REGULATORY"/>
    <property type="match status" value="1"/>
</dbReference>
<dbReference type="EMBL" id="JBHUMM010000009">
    <property type="protein sequence ID" value="MFD2671079.1"/>
    <property type="molecule type" value="Genomic_DNA"/>
</dbReference>
<dbReference type="SMART" id="SM00448">
    <property type="entry name" value="REC"/>
    <property type="match status" value="1"/>
</dbReference>
<dbReference type="PROSITE" id="PS51832">
    <property type="entry name" value="HD_GYP"/>
    <property type="match status" value="1"/>
</dbReference>
<comment type="caution">
    <text evidence="5">The sequence shown here is derived from an EMBL/GenBank/DDBJ whole genome shotgun (WGS) entry which is preliminary data.</text>
</comment>
<evidence type="ECO:0000259" key="4">
    <source>
        <dbReference type="PROSITE" id="PS51832"/>
    </source>
</evidence>
<feature type="domain" description="HD-GYP" evidence="4">
    <location>
        <begin position="153"/>
        <end position="350"/>
    </location>
</feature>
<feature type="modified residue" description="4-aspartylphosphate" evidence="1">
    <location>
        <position position="60"/>
    </location>
</feature>
<dbReference type="InterPro" id="IPR052020">
    <property type="entry name" value="Cyclic_di-GMP/3'3'-cGAMP_PDE"/>
</dbReference>
<dbReference type="Pfam" id="PF00072">
    <property type="entry name" value="Response_reg"/>
    <property type="match status" value="1"/>
</dbReference>
<dbReference type="Gene3D" id="3.40.50.2300">
    <property type="match status" value="1"/>
</dbReference>
<keyword evidence="2" id="KW-0175">Coiled coil</keyword>
<dbReference type="SUPFAM" id="SSF52172">
    <property type="entry name" value="CheY-like"/>
    <property type="match status" value="1"/>
</dbReference>
<evidence type="ECO:0000256" key="1">
    <source>
        <dbReference type="PROSITE-ProRule" id="PRU00169"/>
    </source>
</evidence>
<protein>
    <submittedName>
        <fullName evidence="5">HD domain-containing phosphohydrolase</fullName>
    </submittedName>
</protein>
<dbReference type="InterPro" id="IPR003607">
    <property type="entry name" value="HD/PDEase_dom"/>
</dbReference>